<dbReference type="EMBL" id="JALLAZ020001505">
    <property type="protein sequence ID" value="KAL3773833.1"/>
    <property type="molecule type" value="Genomic_DNA"/>
</dbReference>
<feature type="region of interest" description="Disordered" evidence="1">
    <location>
        <begin position="1"/>
        <end position="77"/>
    </location>
</feature>
<evidence type="ECO:0000256" key="2">
    <source>
        <dbReference type="SAM" id="Phobius"/>
    </source>
</evidence>
<organism evidence="3 4">
    <name type="scientific">Stephanodiscus triporus</name>
    <dbReference type="NCBI Taxonomy" id="2934178"/>
    <lineage>
        <taxon>Eukaryota</taxon>
        <taxon>Sar</taxon>
        <taxon>Stramenopiles</taxon>
        <taxon>Ochrophyta</taxon>
        <taxon>Bacillariophyta</taxon>
        <taxon>Coscinodiscophyceae</taxon>
        <taxon>Thalassiosirophycidae</taxon>
        <taxon>Stephanodiscales</taxon>
        <taxon>Stephanodiscaceae</taxon>
        <taxon>Stephanodiscus</taxon>
    </lineage>
</organism>
<evidence type="ECO:0000313" key="3">
    <source>
        <dbReference type="EMBL" id="KAL3773833.1"/>
    </source>
</evidence>
<dbReference type="Proteomes" id="UP001530315">
    <property type="component" value="Unassembled WGS sequence"/>
</dbReference>
<keyword evidence="2" id="KW-1133">Transmembrane helix</keyword>
<feature type="transmembrane region" description="Helical" evidence="2">
    <location>
        <begin position="84"/>
        <end position="105"/>
    </location>
</feature>
<gene>
    <name evidence="3" type="ORF">ACHAW5_006430</name>
</gene>
<name>A0ABD3NCR3_9STRA</name>
<feature type="compositionally biased region" description="Low complexity" evidence="1">
    <location>
        <begin position="39"/>
        <end position="53"/>
    </location>
</feature>
<sequence length="106" mass="10634">MSGGNGRASSSSSSSSRTKIRDPRNRIAAAKERGIVVDRTSSSPAPVATSSSRRPNEVGPPLLPSLNRPSDDDNRSSLGLLGSYALAGVGVALGATLVGALFGAIG</sequence>
<feature type="compositionally biased region" description="Basic and acidic residues" evidence="1">
    <location>
        <begin position="19"/>
        <end position="36"/>
    </location>
</feature>
<accession>A0ABD3NCR3</accession>
<keyword evidence="4" id="KW-1185">Reference proteome</keyword>
<keyword evidence="2" id="KW-0812">Transmembrane</keyword>
<reference evidence="3 4" key="1">
    <citation type="submission" date="2024-10" db="EMBL/GenBank/DDBJ databases">
        <title>Updated reference genomes for cyclostephanoid diatoms.</title>
        <authorList>
            <person name="Roberts W.R."/>
            <person name="Alverson A.J."/>
        </authorList>
    </citation>
    <scope>NUCLEOTIDE SEQUENCE [LARGE SCALE GENOMIC DNA]</scope>
    <source>
        <strain evidence="3 4">AJA276-08</strain>
    </source>
</reference>
<proteinExistence type="predicted"/>
<keyword evidence="2" id="KW-0472">Membrane</keyword>
<evidence type="ECO:0000256" key="1">
    <source>
        <dbReference type="SAM" id="MobiDB-lite"/>
    </source>
</evidence>
<protein>
    <submittedName>
        <fullName evidence="3">Uncharacterized protein</fullName>
    </submittedName>
</protein>
<dbReference type="AlphaFoldDB" id="A0ABD3NCR3"/>
<comment type="caution">
    <text evidence="3">The sequence shown here is derived from an EMBL/GenBank/DDBJ whole genome shotgun (WGS) entry which is preliminary data.</text>
</comment>
<evidence type="ECO:0000313" key="4">
    <source>
        <dbReference type="Proteomes" id="UP001530315"/>
    </source>
</evidence>